<dbReference type="Ensembl" id="ENSMSIT00000000182.1">
    <property type="protein sequence ID" value="ENSMSIP00000000127.1"/>
    <property type="gene ID" value="ENSMSIG00000000180.1"/>
</dbReference>
<accession>A0A8C6G4V4</accession>
<reference evidence="1" key="2">
    <citation type="submission" date="2025-09" db="UniProtKB">
        <authorList>
            <consortium name="Ensembl"/>
        </authorList>
    </citation>
    <scope>IDENTIFICATION</scope>
</reference>
<dbReference type="Proteomes" id="UP000694415">
    <property type="component" value="Unplaced"/>
</dbReference>
<dbReference type="InterPro" id="IPR042633">
    <property type="entry name" value="CRYZL1"/>
</dbReference>
<evidence type="ECO:0000313" key="1">
    <source>
        <dbReference type="Ensembl" id="ENSMSIP00000000127.1"/>
    </source>
</evidence>
<dbReference type="AlphaFoldDB" id="A0A8C6G4V4"/>
<name>A0A8C6G4V4_MUSSI</name>
<organism evidence="1 2">
    <name type="scientific">Mus spicilegus</name>
    <name type="common">Mound-building mouse</name>
    <dbReference type="NCBI Taxonomy" id="10103"/>
    <lineage>
        <taxon>Eukaryota</taxon>
        <taxon>Metazoa</taxon>
        <taxon>Chordata</taxon>
        <taxon>Craniata</taxon>
        <taxon>Vertebrata</taxon>
        <taxon>Euteleostomi</taxon>
        <taxon>Mammalia</taxon>
        <taxon>Eutheria</taxon>
        <taxon>Euarchontoglires</taxon>
        <taxon>Glires</taxon>
        <taxon>Rodentia</taxon>
        <taxon>Myomorpha</taxon>
        <taxon>Muroidea</taxon>
        <taxon>Muridae</taxon>
        <taxon>Murinae</taxon>
        <taxon>Mus</taxon>
        <taxon>Mus</taxon>
    </lineage>
</organism>
<reference evidence="1" key="1">
    <citation type="submission" date="2025-08" db="UniProtKB">
        <authorList>
            <consortium name="Ensembl"/>
        </authorList>
    </citation>
    <scope>IDENTIFICATION</scope>
</reference>
<protein>
    <submittedName>
        <fullName evidence="1">Uncharacterized protein</fullName>
    </submittedName>
</protein>
<dbReference type="PANTHER" id="PTHR44461:SF1">
    <property type="entry name" value="QUINONE OXIDOREDUCTASE-LIKE PROTEIN 1"/>
    <property type="match status" value="1"/>
</dbReference>
<dbReference type="GeneTree" id="ENSGT00390000013113"/>
<sequence>MSKLTSCFFFLPPNLFVLIAKKTVQLLHFLSFTARVIDVSNGKVHVAESCLEETGGLGVDIVIDAGVRLYSKDDEPAVKLHLPHKHDIITLLGVGGHWVTTEENLQVSSEIVKPCYYTKGMPLAKSSISSNYTLGLKEWSFFSVLGMHWSNSIQQGSGSVRMSYSCIFKLYFILHFYGCVHVYMQERPEVNIWSLPLLFSTLSFERGSLTEFKACQFG</sequence>
<dbReference type="PANTHER" id="PTHR44461">
    <property type="entry name" value="QUINONE OXIDOREDUCTASE-LIKE PROTEIN 1"/>
    <property type="match status" value="1"/>
</dbReference>
<proteinExistence type="predicted"/>
<evidence type="ECO:0000313" key="2">
    <source>
        <dbReference type="Proteomes" id="UP000694415"/>
    </source>
</evidence>
<keyword evidence="2" id="KW-1185">Reference proteome</keyword>